<dbReference type="RefSeq" id="WP_034929106.1">
    <property type="nucleotide sequence ID" value="NZ_JDSS02000037.1"/>
</dbReference>
<accession>A0A084XWK1</accession>
<sequence precursor="true">MSRSRLKLVRTTTVLLAALSAANAAVPLKIVGFDDMSCRTWSASKDDAEQRALYVAWVRGVLTGHNYANQNQQVSAISSGTVEQYVNRYCTEKPLGQFSDAALRLTDQFSGRNMPITR</sequence>
<dbReference type="Proteomes" id="UP000019812">
    <property type="component" value="Unassembled WGS sequence"/>
</dbReference>
<name>A0A084XWK1_9PROT</name>
<feature type="chain" id="PRO_5001785421" description="HdeA/HdeB family protein" evidence="1">
    <location>
        <begin position="25"/>
        <end position="118"/>
    </location>
</feature>
<evidence type="ECO:0000256" key="1">
    <source>
        <dbReference type="SAM" id="SignalP"/>
    </source>
</evidence>
<protein>
    <recommendedName>
        <fullName evidence="4">HdeA/HdeB family protein</fullName>
    </recommendedName>
</protein>
<organism evidence="2 3">
    <name type="scientific">Candidatus Accumulibacter vicinus</name>
    <dbReference type="NCBI Taxonomy" id="2954382"/>
    <lineage>
        <taxon>Bacteria</taxon>
        <taxon>Pseudomonadati</taxon>
        <taxon>Pseudomonadota</taxon>
        <taxon>Betaproteobacteria</taxon>
        <taxon>Candidatus Accumulibacter</taxon>
    </lineage>
</organism>
<dbReference type="AlphaFoldDB" id="A0A084XWK1"/>
<evidence type="ECO:0008006" key="4">
    <source>
        <dbReference type="Google" id="ProtNLM"/>
    </source>
</evidence>
<dbReference type="EMBL" id="JDSS02000037">
    <property type="protein sequence ID" value="KFB66845.1"/>
    <property type="molecule type" value="Genomic_DNA"/>
</dbReference>
<keyword evidence="1" id="KW-0732">Signal</keyword>
<feature type="signal peptide" evidence="1">
    <location>
        <begin position="1"/>
        <end position="24"/>
    </location>
</feature>
<comment type="caution">
    <text evidence="2">The sequence shown here is derived from an EMBL/GenBank/DDBJ whole genome shotgun (WGS) entry which is preliminary data.</text>
</comment>
<proteinExistence type="predicted"/>
<reference evidence="2 3" key="1">
    <citation type="submission" date="2014-07" db="EMBL/GenBank/DDBJ databases">
        <title>Expanding our view of genomic diversity in Candidatus Accumulibacter clades.</title>
        <authorList>
            <person name="Skennerton C.T."/>
            <person name="Barr J.J."/>
            <person name="Slater F.R."/>
            <person name="Bond P.L."/>
            <person name="Tyson G.W."/>
        </authorList>
    </citation>
    <scope>NUCLEOTIDE SEQUENCE [LARGE SCALE GENOMIC DNA]</scope>
    <source>
        <strain evidence="3">SK-01</strain>
    </source>
</reference>
<evidence type="ECO:0000313" key="2">
    <source>
        <dbReference type="EMBL" id="KFB66845.1"/>
    </source>
</evidence>
<gene>
    <name evidence="2" type="ORF">CAPSK01_003784</name>
</gene>
<dbReference type="STRING" id="1457154.CAPSK01_003784"/>
<evidence type="ECO:0000313" key="3">
    <source>
        <dbReference type="Proteomes" id="UP000019812"/>
    </source>
</evidence>